<dbReference type="AlphaFoldDB" id="A0A0E9QZZ7"/>
<accession>A0A0E9QZZ7</accession>
<reference evidence="1" key="2">
    <citation type="journal article" date="2015" name="Fish Shellfish Immunol.">
        <title>Early steps in the European eel (Anguilla anguilla)-Vibrio vulnificus interaction in the gills: Role of the RtxA13 toxin.</title>
        <authorList>
            <person name="Callol A."/>
            <person name="Pajuelo D."/>
            <person name="Ebbesson L."/>
            <person name="Teles M."/>
            <person name="MacKenzie S."/>
            <person name="Amaro C."/>
        </authorList>
    </citation>
    <scope>NUCLEOTIDE SEQUENCE</scope>
</reference>
<organism evidence="1">
    <name type="scientific">Anguilla anguilla</name>
    <name type="common">European freshwater eel</name>
    <name type="synonym">Muraena anguilla</name>
    <dbReference type="NCBI Taxonomy" id="7936"/>
    <lineage>
        <taxon>Eukaryota</taxon>
        <taxon>Metazoa</taxon>
        <taxon>Chordata</taxon>
        <taxon>Craniata</taxon>
        <taxon>Vertebrata</taxon>
        <taxon>Euteleostomi</taxon>
        <taxon>Actinopterygii</taxon>
        <taxon>Neopterygii</taxon>
        <taxon>Teleostei</taxon>
        <taxon>Anguilliformes</taxon>
        <taxon>Anguillidae</taxon>
        <taxon>Anguilla</taxon>
    </lineage>
</organism>
<reference evidence="1" key="1">
    <citation type="submission" date="2014-11" db="EMBL/GenBank/DDBJ databases">
        <authorList>
            <person name="Amaro Gonzalez C."/>
        </authorList>
    </citation>
    <scope>NUCLEOTIDE SEQUENCE</scope>
</reference>
<sequence length="24" mass="2974">MHLHFFQKFAMAHYLSFLNSLINY</sequence>
<proteinExistence type="predicted"/>
<name>A0A0E9QZZ7_ANGAN</name>
<dbReference type="EMBL" id="GBXM01086153">
    <property type="protein sequence ID" value="JAH22424.1"/>
    <property type="molecule type" value="Transcribed_RNA"/>
</dbReference>
<evidence type="ECO:0000313" key="1">
    <source>
        <dbReference type="EMBL" id="JAH22424.1"/>
    </source>
</evidence>
<protein>
    <submittedName>
        <fullName evidence="1">Uncharacterized protein</fullName>
    </submittedName>
</protein>